<gene>
    <name evidence="5" type="ORF">GCM10023235_46930</name>
</gene>
<keyword evidence="2" id="KW-0804">Transcription</keyword>
<evidence type="ECO:0000256" key="1">
    <source>
        <dbReference type="ARBA" id="ARBA00023015"/>
    </source>
</evidence>
<keyword evidence="6" id="KW-1185">Reference proteome</keyword>
<organism evidence="5 6">
    <name type="scientific">Kitasatospora terrestris</name>
    <dbReference type="NCBI Taxonomy" id="258051"/>
    <lineage>
        <taxon>Bacteria</taxon>
        <taxon>Bacillati</taxon>
        <taxon>Actinomycetota</taxon>
        <taxon>Actinomycetes</taxon>
        <taxon>Kitasatosporales</taxon>
        <taxon>Streptomycetaceae</taxon>
        <taxon>Kitasatospora</taxon>
    </lineage>
</organism>
<evidence type="ECO:0000313" key="5">
    <source>
        <dbReference type="EMBL" id="GAA4863326.1"/>
    </source>
</evidence>
<evidence type="ECO:0000313" key="6">
    <source>
        <dbReference type="Proteomes" id="UP001501752"/>
    </source>
</evidence>
<dbReference type="RefSeq" id="WP_345698836.1">
    <property type="nucleotide sequence ID" value="NZ_BAABIS010000001.1"/>
</dbReference>
<comment type="caution">
    <text evidence="5">The sequence shown here is derived from an EMBL/GenBank/DDBJ whole genome shotgun (WGS) entry which is preliminary data.</text>
</comment>
<dbReference type="Proteomes" id="UP001501752">
    <property type="component" value="Unassembled WGS sequence"/>
</dbReference>
<keyword evidence="1" id="KW-0805">Transcription regulation</keyword>
<name>A0ABP9DZ31_9ACTN</name>
<evidence type="ECO:0000256" key="3">
    <source>
        <dbReference type="SAM" id="MobiDB-lite"/>
    </source>
</evidence>
<feature type="compositionally biased region" description="Gly residues" evidence="3">
    <location>
        <begin position="148"/>
        <end position="172"/>
    </location>
</feature>
<accession>A0ABP9DZ31</accession>
<dbReference type="EMBL" id="BAABIS010000001">
    <property type="protein sequence ID" value="GAA4863326.1"/>
    <property type="molecule type" value="Genomic_DNA"/>
</dbReference>
<protein>
    <recommendedName>
        <fullName evidence="4">Putative zinc-finger domain-containing protein</fullName>
    </recommendedName>
</protein>
<dbReference type="InterPro" id="IPR041916">
    <property type="entry name" value="Anti_sigma_zinc_sf"/>
</dbReference>
<feature type="domain" description="Putative zinc-finger" evidence="4">
    <location>
        <begin position="50"/>
        <end position="78"/>
    </location>
</feature>
<reference evidence="6" key="1">
    <citation type="journal article" date="2019" name="Int. J. Syst. Evol. Microbiol.">
        <title>The Global Catalogue of Microorganisms (GCM) 10K type strain sequencing project: providing services to taxonomists for standard genome sequencing and annotation.</title>
        <authorList>
            <consortium name="The Broad Institute Genomics Platform"/>
            <consortium name="The Broad Institute Genome Sequencing Center for Infectious Disease"/>
            <person name="Wu L."/>
            <person name="Ma J."/>
        </authorList>
    </citation>
    <scope>NUCLEOTIDE SEQUENCE [LARGE SCALE GENOMIC DNA]</scope>
    <source>
        <strain evidence="6">JCM 13006</strain>
    </source>
</reference>
<evidence type="ECO:0000259" key="4">
    <source>
        <dbReference type="Pfam" id="PF13490"/>
    </source>
</evidence>
<feature type="region of interest" description="Disordered" evidence="3">
    <location>
        <begin position="274"/>
        <end position="297"/>
    </location>
</feature>
<dbReference type="InterPro" id="IPR027383">
    <property type="entry name" value="Znf_put"/>
</dbReference>
<sequence>MSEGRTEGGSRSRWAQLARRSEQPAPAAAPELRALPVRPVEPAVEEHLGDRLSAYLDGELGHDSRERVQAHLATCPDCLAEAESARAVKRALHGTGTPPPSSMLMARLLAVAALPDDSDGAQGPGPQPPHSATDPHTGRDEPGPSTGVFGGSRLTGGSFGRGAGSTFGGGALGADAPIPGIDPRARRPFGEPFAGRRGQSALPRPLAAVAGAPVLRAAPRGRRLVFAAAGAVSVAAVTLGSVGSLPAASGGAQRPTTVTPAGGVVPVNAQLTADFRDYPSHGRSGPTEPGDPHGLLR</sequence>
<dbReference type="Pfam" id="PF13490">
    <property type="entry name" value="zf-HC2"/>
    <property type="match status" value="1"/>
</dbReference>
<feature type="region of interest" description="Disordered" evidence="3">
    <location>
        <begin position="1"/>
        <end position="31"/>
    </location>
</feature>
<dbReference type="Gene3D" id="1.10.10.1320">
    <property type="entry name" value="Anti-sigma factor, zinc-finger domain"/>
    <property type="match status" value="1"/>
</dbReference>
<feature type="region of interest" description="Disordered" evidence="3">
    <location>
        <begin position="115"/>
        <end position="200"/>
    </location>
</feature>
<proteinExistence type="predicted"/>
<feature type="compositionally biased region" description="Basic and acidic residues" evidence="3">
    <location>
        <begin position="1"/>
        <end position="10"/>
    </location>
</feature>
<evidence type="ECO:0000256" key="2">
    <source>
        <dbReference type="ARBA" id="ARBA00023163"/>
    </source>
</evidence>